<sequence>MSSGVFPGPFGPMPEAGAAAILWMPPQPDAPGPVRFVDGFEPFVEFARGQGNDPAALAVDLGATWDFIAGHPEVLESDRLATAAARFVGNVIAVVHPAATWRMTGEPEIGTNTLSIPVAGLVQGMVQQPEQRDALLQMLASWEQDDLDDEEMRALSAEDSAPAVVVVPARAYVRPALPLLDFHDESGEVIRYGRRWPDGIAPEESYSRESHPERFAPLLLVVDALVEHLSREYEVEARRESGEDGTERIVLAPAYGARVILTPTVPSVSIEAGAHFHAIVPSCICDACDETAETAADELERIVLSIVAGGFREKYPVGRRAWLYTEIRSPDGERRESSSGPAPDHSVEDHERAAALLSGLDDGWWPAWPLRSTAQT</sequence>
<dbReference type="Proteomes" id="UP000182126">
    <property type="component" value="Chromosome I"/>
</dbReference>
<organism evidence="2 3">
    <name type="scientific">Microbacterium paraoxydans</name>
    <dbReference type="NCBI Taxonomy" id="199592"/>
    <lineage>
        <taxon>Bacteria</taxon>
        <taxon>Bacillati</taxon>
        <taxon>Actinomycetota</taxon>
        <taxon>Actinomycetes</taxon>
        <taxon>Micrococcales</taxon>
        <taxon>Microbacteriaceae</taxon>
        <taxon>Microbacterium</taxon>
    </lineage>
</organism>
<protein>
    <submittedName>
        <fullName evidence="2">Uncharacterized protein</fullName>
    </submittedName>
</protein>
<dbReference type="GeneID" id="36299341"/>
<dbReference type="AlphaFoldDB" id="A0A1H1Q8H7"/>
<accession>A0A1H1Q8H7</accession>
<dbReference type="Pfam" id="PF19736">
    <property type="entry name" value="DUF6226"/>
    <property type="match status" value="1"/>
</dbReference>
<proteinExistence type="predicted"/>
<evidence type="ECO:0000256" key="1">
    <source>
        <dbReference type="SAM" id="MobiDB-lite"/>
    </source>
</evidence>
<evidence type="ECO:0000313" key="2">
    <source>
        <dbReference type="EMBL" id="SDS19801.1"/>
    </source>
</evidence>
<feature type="region of interest" description="Disordered" evidence="1">
    <location>
        <begin position="330"/>
        <end position="352"/>
    </location>
</feature>
<dbReference type="InterPro" id="IPR045773">
    <property type="entry name" value="DUF6226"/>
</dbReference>
<gene>
    <name evidence="2" type="ORF">SAMN04489809_1309</name>
</gene>
<dbReference type="RefSeq" id="WP_083370912.1">
    <property type="nucleotide sequence ID" value="NZ_LT629770.1"/>
</dbReference>
<dbReference type="eggNOG" id="ENOG5032W0S">
    <property type="taxonomic scope" value="Bacteria"/>
</dbReference>
<evidence type="ECO:0000313" key="3">
    <source>
        <dbReference type="Proteomes" id="UP000182126"/>
    </source>
</evidence>
<reference evidence="2 3" key="1">
    <citation type="submission" date="2016-10" db="EMBL/GenBank/DDBJ databases">
        <authorList>
            <person name="de Groot N.N."/>
        </authorList>
    </citation>
    <scope>NUCLEOTIDE SEQUENCE [LARGE SCALE GENOMIC DNA]</scope>
    <source>
        <strain evidence="2 3">DSM 15019</strain>
    </source>
</reference>
<name>A0A1H1Q8H7_9MICO</name>
<dbReference type="EMBL" id="LT629770">
    <property type="protein sequence ID" value="SDS19801.1"/>
    <property type="molecule type" value="Genomic_DNA"/>
</dbReference>